<evidence type="ECO:0000313" key="4">
    <source>
        <dbReference type="Proteomes" id="UP001500582"/>
    </source>
</evidence>
<gene>
    <name evidence="3" type="ORF">GCM10023149_27480</name>
</gene>
<sequence>MKAAPIYKALSKVTGCCFLFVLCTITASAQSRGKVEIIKDARIDSLAARWNTLSNGSGRSSNYGYRVQIFSGGNRKDAFNAQTKFQEQHPDMRTYISYRDPNFKVHAGDFRTRLEAQKMLEELKPYFTGMFVIAGKINPPKLQNPNND</sequence>
<evidence type="ECO:0000259" key="2">
    <source>
        <dbReference type="PROSITE" id="PS51724"/>
    </source>
</evidence>
<organism evidence="3 4">
    <name type="scientific">Mucilaginibacter gynuensis</name>
    <dbReference type="NCBI Taxonomy" id="1302236"/>
    <lineage>
        <taxon>Bacteria</taxon>
        <taxon>Pseudomonadati</taxon>
        <taxon>Bacteroidota</taxon>
        <taxon>Sphingobacteriia</taxon>
        <taxon>Sphingobacteriales</taxon>
        <taxon>Sphingobacteriaceae</taxon>
        <taxon>Mucilaginibacter</taxon>
    </lineage>
</organism>
<feature type="signal peptide" evidence="1">
    <location>
        <begin position="1"/>
        <end position="29"/>
    </location>
</feature>
<name>A0ABP8GJ94_9SPHI</name>
<protein>
    <recommendedName>
        <fullName evidence="2">SPOR domain-containing protein</fullName>
    </recommendedName>
</protein>
<comment type="caution">
    <text evidence="3">The sequence shown here is derived from an EMBL/GenBank/DDBJ whole genome shotgun (WGS) entry which is preliminary data.</text>
</comment>
<dbReference type="Pfam" id="PF05036">
    <property type="entry name" value="SPOR"/>
    <property type="match status" value="1"/>
</dbReference>
<dbReference type="InterPro" id="IPR036680">
    <property type="entry name" value="SPOR-like_sf"/>
</dbReference>
<proteinExistence type="predicted"/>
<dbReference type="EMBL" id="BAABFT010000006">
    <property type="protein sequence ID" value="GAA4325272.1"/>
    <property type="molecule type" value="Genomic_DNA"/>
</dbReference>
<keyword evidence="1" id="KW-0732">Signal</keyword>
<dbReference type="RefSeq" id="WP_345211671.1">
    <property type="nucleotide sequence ID" value="NZ_BAABFT010000006.1"/>
</dbReference>
<evidence type="ECO:0000256" key="1">
    <source>
        <dbReference type="SAM" id="SignalP"/>
    </source>
</evidence>
<dbReference type="SUPFAM" id="SSF110997">
    <property type="entry name" value="Sporulation related repeat"/>
    <property type="match status" value="1"/>
</dbReference>
<reference evidence="4" key="1">
    <citation type="journal article" date="2019" name="Int. J. Syst. Evol. Microbiol.">
        <title>The Global Catalogue of Microorganisms (GCM) 10K type strain sequencing project: providing services to taxonomists for standard genome sequencing and annotation.</title>
        <authorList>
            <consortium name="The Broad Institute Genomics Platform"/>
            <consortium name="The Broad Institute Genome Sequencing Center for Infectious Disease"/>
            <person name="Wu L."/>
            <person name="Ma J."/>
        </authorList>
    </citation>
    <scope>NUCLEOTIDE SEQUENCE [LARGE SCALE GENOMIC DNA]</scope>
    <source>
        <strain evidence="4">JCM 17705</strain>
    </source>
</reference>
<evidence type="ECO:0000313" key="3">
    <source>
        <dbReference type="EMBL" id="GAA4325272.1"/>
    </source>
</evidence>
<keyword evidence="4" id="KW-1185">Reference proteome</keyword>
<dbReference type="Gene3D" id="3.30.70.1070">
    <property type="entry name" value="Sporulation related repeat"/>
    <property type="match status" value="1"/>
</dbReference>
<feature type="domain" description="SPOR" evidence="2">
    <location>
        <begin position="59"/>
        <end position="137"/>
    </location>
</feature>
<feature type="chain" id="PRO_5046139537" description="SPOR domain-containing protein" evidence="1">
    <location>
        <begin position="30"/>
        <end position="148"/>
    </location>
</feature>
<dbReference type="InterPro" id="IPR007730">
    <property type="entry name" value="SPOR-like_dom"/>
</dbReference>
<dbReference type="Proteomes" id="UP001500582">
    <property type="component" value="Unassembled WGS sequence"/>
</dbReference>
<accession>A0ABP8GJ94</accession>
<dbReference type="PROSITE" id="PS51724">
    <property type="entry name" value="SPOR"/>
    <property type="match status" value="1"/>
</dbReference>